<evidence type="ECO:0000313" key="3">
    <source>
        <dbReference type="EMBL" id="CUA98415.1"/>
    </source>
</evidence>
<accession>A0A0K6I5K7</accession>
<gene>
    <name evidence="3" type="ORF">Ga0061069_10787</name>
</gene>
<protein>
    <submittedName>
        <fullName evidence="3">Fatty acid desaturase</fullName>
    </submittedName>
</protein>
<feature type="transmembrane region" description="Helical" evidence="1">
    <location>
        <begin position="12"/>
        <end position="31"/>
    </location>
</feature>
<feature type="transmembrane region" description="Helical" evidence="1">
    <location>
        <begin position="43"/>
        <end position="62"/>
    </location>
</feature>
<dbReference type="OrthoDB" id="9800167at2"/>
<dbReference type="Proteomes" id="UP000183649">
    <property type="component" value="Unassembled WGS sequence"/>
</dbReference>
<dbReference type="GO" id="GO:0006629">
    <property type="term" value="P:lipid metabolic process"/>
    <property type="evidence" value="ECO:0007669"/>
    <property type="project" value="InterPro"/>
</dbReference>
<name>A0A0K6I5K7_9BURK</name>
<dbReference type="AlphaFoldDB" id="A0A0K6I5K7"/>
<keyword evidence="1" id="KW-0472">Membrane</keyword>
<keyword evidence="1" id="KW-1133">Transmembrane helix</keyword>
<dbReference type="STRING" id="339866.GCA_001418255_02126"/>
<keyword evidence="4" id="KW-1185">Reference proteome</keyword>
<feature type="transmembrane region" description="Helical" evidence="1">
    <location>
        <begin position="83"/>
        <end position="100"/>
    </location>
</feature>
<keyword evidence="1" id="KW-0812">Transmembrane</keyword>
<feature type="transmembrane region" description="Helical" evidence="1">
    <location>
        <begin position="194"/>
        <end position="221"/>
    </location>
</feature>
<evidence type="ECO:0000313" key="4">
    <source>
        <dbReference type="Proteomes" id="UP000183649"/>
    </source>
</evidence>
<feature type="transmembrane region" description="Helical" evidence="1">
    <location>
        <begin position="130"/>
        <end position="151"/>
    </location>
</feature>
<proteinExistence type="predicted"/>
<dbReference type="Pfam" id="PF00487">
    <property type="entry name" value="FA_desaturase"/>
    <property type="match status" value="1"/>
</dbReference>
<reference evidence="4" key="1">
    <citation type="submission" date="2015-08" db="EMBL/GenBank/DDBJ databases">
        <authorList>
            <person name="Varghese N."/>
        </authorList>
    </citation>
    <scope>NUCLEOTIDE SEQUENCE [LARGE SCALE GENOMIC DNA]</scope>
    <source>
        <strain evidence="4">DSM 18181</strain>
    </source>
</reference>
<feature type="domain" description="Fatty acid desaturase" evidence="2">
    <location>
        <begin position="45"/>
        <end position="288"/>
    </location>
</feature>
<dbReference type="CDD" id="cd01060">
    <property type="entry name" value="Membrane-FADS-like"/>
    <property type="match status" value="1"/>
</dbReference>
<dbReference type="RefSeq" id="WP_055450991.1">
    <property type="nucleotide sequence ID" value="NZ_CYHF01000007.1"/>
</dbReference>
<evidence type="ECO:0000259" key="2">
    <source>
        <dbReference type="Pfam" id="PF00487"/>
    </source>
</evidence>
<dbReference type="EMBL" id="CYHF01000007">
    <property type="protein sequence ID" value="CUA98415.1"/>
    <property type="molecule type" value="Genomic_DNA"/>
</dbReference>
<organism evidence="3 4">
    <name type="scientific">Thiomonas bhubaneswarensis</name>
    <dbReference type="NCBI Taxonomy" id="339866"/>
    <lineage>
        <taxon>Bacteria</taxon>
        <taxon>Pseudomonadati</taxon>
        <taxon>Pseudomonadota</taxon>
        <taxon>Betaproteobacteria</taxon>
        <taxon>Burkholderiales</taxon>
        <taxon>Thiomonas</taxon>
    </lineage>
</organism>
<sequence length="330" mass="36779">MNRPDAPQRHIAVRTNLLLVAGGVGLNLWLWLGLPLALPNAPLLAWTLLPLVLATTTLWSVMHEGIHAVLHPRRAVNDALSRLLAIGFPAPFAVLRFGHLKHHQFNRTALDRTEVYDPAENRSAVVRVRYYLHLLGGLYFGEVAALLLVWLPRQAVLALLRRLPTEEGLPALTDSVQRQLLTPEVLRTMRIDSLLSFALIATGSVLYLQTGALWLLVLALMGRGLLISLTDNAYHYATPLHAPGDDVRHALNLRLPRWASRLILHFNLHAVHHRHPALPWNALPAAAQPGEMHGAPAYLRALLRQLRGPLPLQTLPRRADMPTHRTRPLG</sequence>
<dbReference type="InterPro" id="IPR005804">
    <property type="entry name" value="FA_desaturase_dom"/>
</dbReference>
<evidence type="ECO:0000256" key="1">
    <source>
        <dbReference type="SAM" id="Phobius"/>
    </source>
</evidence>